<proteinExistence type="predicted"/>
<dbReference type="GO" id="GO:0000981">
    <property type="term" value="F:DNA-binding transcription factor activity, RNA polymerase II-specific"/>
    <property type="evidence" value="ECO:0007669"/>
    <property type="project" value="InterPro"/>
</dbReference>
<dbReference type="GO" id="GO:0003677">
    <property type="term" value="F:DNA binding"/>
    <property type="evidence" value="ECO:0007669"/>
    <property type="project" value="UniProtKB-KW"/>
</dbReference>
<feature type="domain" description="Zn(2)-C6 fungal-type" evidence="6">
    <location>
        <begin position="75"/>
        <end position="103"/>
    </location>
</feature>
<evidence type="ECO:0000256" key="1">
    <source>
        <dbReference type="ARBA" id="ARBA00004123"/>
    </source>
</evidence>
<dbReference type="InterPro" id="IPR036864">
    <property type="entry name" value="Zn2-C6_fun-type_DNA-bd_sf"/>
</dbReference>
<dbReference type="SMART" id="SM00066">
    <property type="entry name" value="GAL4"/>
    <property type="match status" value="1"/>
</dbReference>
<dbReference type="SUPFAM" id="SSF57701">
    <property type="entry name" value="Zn2/Cys6 DNA-binding domain"/>
    <property type="match status" value="1"/>
</dbReference>
<feature type="region of interest" description="Disordered" evidence="5">
    <location>
        <begin position="173"/>
        <end position="195"/>
    </location>
</feature>
<dbReference type="CDD" id="cd00067">
    <property type="entry name" value="GAL4"/>
    <property type="match status" value="1"/>
</dbReference>
<dbReference type="GO" id="GO:0006351">
    <property type="term" value="P:DNA-templated transcription"/>
    <property type="evidence" value="ECO:0007669"/>
    <property type="project" value="InterPro"/>
</dbReference>
<feature type="compositionally biased region" description="Polar residues" evidence="5">
    <location>
        <begin position="275"/>
        <end position="286"/>
    </location>
</feature>
<dbReference type="PROSITE" id="PS00463">
    <property type="entry name" value="ZN2_CY6_FUNGAL_1"/>
    <property type="match status" value="1"/>
</dbReference>
<dbReference type="GO" id="GO:0005634">
    <property type="term" value="C:nucleus"/>
    <property type="evidence" value="ECO:0007669"/>
    <property type="project" value="UniProtKB-SubCell"/>
</dbReference>
<name>A0A8H7F1T5_AGABI</name>
<dbReference type="PANTHER" id="PTHR46910">
    <property type="entry name" value="TRANSCRIPTION FACTOR PDR1"/>
    <property type="match status" value="1"/>
</dbReference>
<dbReference type="InterPro" id="IPR007219">
    <property type="entry name" value="XnlR_reg_dom"/>
</dbReference>
<feature type="compositionally biased region" description="Polar residues" evidence="5">
    <location>
        <begin position="965"/>
        <end position="981"/>
    </location>
</feature>
<evidence type="ECO:0000313" key="7">
    <source>
        <dbReference type="EMBL" id="KAF7773289.1"/>
    </source>
</evidence>
<feature type="compositionally biased region" description="Polar residues" evidence="5">
    <location>
        <begin position="11"/>
        <end position="32"/>
    </location>
</feature>
<dbReference type="Gene3D" id="4.10.240.10">
    <property type="entry name" value="Zn(2)-C6 fungal-type DNA-binding domain"/>
    <property type="match status" value="1"/>
</dbReference>
<evidence type="ECO:0000256" key="4">
    <source>
        <dbReference type="ARBA" id="ARBA00023242"/>
    </source>
</evidence>
<organism evidence="7 8">
    <name type="scientific">Agaricus bisporus var. burnettii</name>
    <dbReference type="NCBI Taxonomy" id="192524"/>
    <lineage>
        <taxon>Eukaryota</taxon>
        <taxon>Fungi</taxon>
        <taxon>Dikarya</taxon>
        <taxon>Basidiomycota</taxon>
        <taxon>Agaricomycotina</taxon>
        <taxon>Agaricomycetes</taxon>
        <taxon>Agaricomycetidae</taxon>
        <taxon>Agaricales</taxon>
        <taxon>Agaricineae</taxon>
        <taxon>Agaricaceae</taxon>
        <taxon>Agaricus</taxon>
    </lineage>
</organism>
<accession>A0A8H7F1T5</accession>
<dbReference type="InterPro" id="IPR001138">
    <property type="entry name" value="Zn2Cys6_DnaBD"/>
</dbReference>
<dbReference type="Pfam" id="PF04082">
    <property type="entry name" value="Fungal_trans"/>
    <property type="match status" value="1"/>
</dbReference>
<dbReference type="PROSITE" id="PS50048">
    <property type="entry name" value="ZN2_CY6_FUNGAL_2"/>
    <property type="match status" value="1"/>
</dbReference>
<dbReference type="GO" id="GO:0008270">
    <property type="term" value="F:zinc ion binding"/>
    <property type="evidence" value="ECO:0007669"/>
    <property type="project" value="InterPro"/>
</dbReference>
<feature type="region of interest" description="Disordered" evidence="5">
    <location>
        <begin position="1"/>
        <end position="74"/>
    </location>
</feature>
<feature type="compositionally biased region" description="Polar residues" evidence="5">
    <location>
        <begin position="838"/>
        <end position="852"/>
    </location>
</feature>
<reference evidence="7 8" key="1">
    <citation type="journal article" name="Sci. Rep.">
        <title>Telomere-to-telomere assembled and centromere annotated genomes of the two main subspecies of the button mushroom Agaricus bisporus reveal especially polymorphic chromosome ends.</title>
        <authorList>
            <person name="Sonnenberg A.S.M."/>
            <person name="Sedaghat-Telgerd N."/>
            <person name="Lavrijssen B."/>
            <person name="Ohm R.A."/>
            <person name="Hendrickx P.M."/>
            <person name="Scholtmeijer K."/>
            <person name="Baars J.J.P."/>
            <person name="van Peer A."/>
        </authorList>
    </citation>
    <scope>NUCLEOTIDE SEQUENCE [LARGE SCALE GENOMIC DNA]</scope>
    <source>
        <strain evidence="7 8">H119_p4</strain>
    </source>
</reference>
<protein>
    <submittedName>
        <fullName evidence="7">Transcriptional regulator family: Fungal Specific TF</fullName>
    </submittedName>
</protein>
<keyword evidence="2" id="KW-0479">Metal-binding</keyword>
<evidence type="ECO:0000256" key="5">
    <source>
        <dbReference type="SAM" id="MobiDB-lite"/>
    </source>
</evidence>
<dbReference type="SMART" id="SM00906">
    <property type="entry name" value="Fungal_trans"/>
    <property type="match status" value="1"/>
</dbReference>
<evidence type="ECO:0000256" key="2">
    <source>
        <dbReference type="ARBA" id="ARBA00022723"/>
    </source>
</evidence>
<dbReference type="Pfam" id="PF00172">
    <property type="entry name" value="Zn_clus"/>
    <property type="match status" value="1"/>
</dbReference>
<dbReference type="AlphaFoldDB" id="A0A8H7F1T5"/>
<gene>
    <name evidence="7" type="ORF">Agabi119p4_5456</name>
</gene>
<feature type="compositionally biased region" description="Pro residues" evidence="5">
    <location>
        <begin position="228"/>
        <end position="256"/>
    </location>
</feature>
<evidence type="ECO:0000256" key="3">
    <source>
        <dbReference type="ARBA" id="ARBA00023125"/>
    </source>
</evidence>
<feature type="region of interest" description="Disordered" evidence="5">
    <location>
        <begin position="228"/>
        <end position="288"/>
    </location>
</feature>
<comment type="subcellular location">
    <subcellularLocation>
        <location evidence="1">Nucleus</location>
    </subcellularLocation>
</comment>
<comment type="caution">
    <text evidence="7">The sequence shown here is derived from an EMBL/GenBank/DDBJ whole genome shotgun (WGS) entry which is preliminary data.</text>
</comment>
<keyword evidence="3" id="KW-0238">DNA-binding</keyword>
<evidence type="ECO:0000313" key="8">
    <source>
        <dbReference type="Proteomes" id="UP000629468"/>
    </source>
</evidence>
<evidence type="ECO:0000259" key="6">
    <source>
        <dbReference type="PROSITE" id="PS50048"/>
    </source>
</evidence>
<feature type="region of interest" description="Disordered" evidence="5">
    <location>
        <begin position="823"/>
        <end position="893"/>
    </location>
</feature>
<keyword evidence="4" id="KW-0539">Nucleus</keyword>
<dbReference type="InterPro" id="IPR050987">
    <property type="entry name" value="AtrR-like"/>
</dbReference>
<dbReference type="CDD" id="cd12148">
    <property type="entry name" value="fungal_TF_MHR"/>
    <property type="match status" value="1"/>
</dbReference>
<dbReference type="Proteomes" id="UP000629468">
    <property type="component" value="Unassembled WGS sequence"/>
</dbReference>
<dbReference type="EMBL" id="JABXXO010000007">
    <property type="protein sequence ID" value="KAF7773289.1"/>
    <property type="molecule type" value="Genomic_DNA"/>
</dbReference>
<feature type="region of interest" description="Disordered" evidence="5">
    <location>
        <begin position="908"/>
        <end position="989"/>
    </location>
</feature>
<dbReference type="PANTHER" id="PTHR46910:SF3">
    <property type="entry name" value="HALOTOLERANCE PROTEIN 9-RELATED"/>
    <property type="match status" value="1"/>
</dbReference>
<sequence>MIPNPLGGQNGAQPPSSLQSALQMDQRMQLQQGMPPASGPLSSNGSAPKRRRRPDDDGGGGGGAEPRRLRRSHEACARCRSKKIKCDSKHPRCTACATAGTVCEQEDRHRQKLTPRGLTMRMEQMLAQCEALLKHFVQDFDINRLDEFLARQGIDPNSITAANLSADFQIQEGGAPRPFQIDGPPNQQPSPKAYPIYHGPPMLPPYPHHMMHYPGPYPPPLPPHMQGPPGLYPPFPGPYGPPPAHPGPLQAPPPTSVPQHQPQEEERPSPVTKGTDPNGNDLSSPDNLARNFGVSSNIVVDLKLASDREDLAVGYHGLLSGRDRSISESMKPREPAHWVALSLPRNSGTASHTLSLTNPAEAPPSGPSITIWLPKDRVMLTEIVDVYFKRLNIHRPVYLRRDFDKILKEVYDETTVPHDPGHICSIYLVLALGTLSELNHRAVDAELDKKSDAKALASAQNLMPPDWPTPDEFFTRALSIKPDLRVSISSLQALILLHWYLYTERQGRTLWRLVGSFVRLSIELGLHHDPMSQYVASSSPQGGPMVPLFSEEECQLRIRLWGIILIHDRGTSILLGRPLAISPSDTNTPPPVRTKSMLHDDFSEHFELSGPVANFQADVINSLYTPQRLSADTIMRNATRIIKSMVEFRKGLPEKYKYYFCGTEDWPTEKKSKLVQTITEDEGLTLLKLGIARILLLRALFSSAELALPSRHKALIDAIITSHNIIVIHNQLISSPDVGFFTSPIPLHIAAMVILFGHMSKCETLPRQTALEDLWMALDMIPRFRWRWERRDAAGGHPLIARLVERVMNVDLHSIGPATHPVLIPEPDWDEDSMASPRANSSQNTPTISHTGYGQGGPVSYSNVQRPMNGAPMGHVGSNTVSGNTPPGKRLVDMPPGLFYPFYPEAPVNQETLQGNGHPPPQATQSEPHSSHDYSHLLAAAAAAQDESYHPTSFISEERTPPPQGQTNVWMSQGPSRQNVAQFVHPQGQ</sequence>